<dbReference type="AlphaFoldDB" id="A0ABD7QBI0"/>
<dbReference type="Gene3D" id="1.25.40.10">
    <property type="entry name" value="Tetratricopeptide repeat domain"/>
    <property type="match status" value="1"/>
</dbReference>
<proteinExistence type="predicted"/>
<dbReference type="EMBL" id="SITJ01000042">
    <property type="protein sequence ID" value="TBL70811.1"/>
    <property type="molecule type" value="Genomic_DNA"/>
</dbReference>
<evidence type="ECO:0000313" key="2">
    <source>
        <dbReference type="Proteomes" id="UP000291600"/>
    </source>
</evidence>
<dbReference type="InterPro" id="IPR009211">
    <property type="entry name" value="TagJ"/>
</dbReference>
<gene>
    <name evidence="1" type="ORF">EYY96_01260</name>
</gene>
<protein>
    <submittedName>
        <fullName evidence="1">ImpE family T6SS protein Cts1E</fullName>
    </submittedName>
</protein>
<comment type="caution">
    <text evidence="1">The sequence shown here is derived from an EMBL/GenBank/DDBJ whole genome shotgun (WGS) entry which is preliminary data.</text>
</comment>
<reference evidence="1 2" key="1">
    <citation type="submission" date="2019-02" db="EMBL/GenBank/DDBJ databases">
        <title>Comparative genomic analysis of the Hafnia genus genomes.</title>
        <authorList>
            <person name="Zhiqiu Y."/>
            <person name="Chao Y."/>
            <person name="Yuhui D."/>
            <person name="Di H."/>
            <person name="Bin L."/>
        </authorList>
    </citation>
    <scope>NUCLEOTIDE SEQUENCE [LARGE SCALE GENOMIC DNA]</scope>
    <source>
        <strain evidence="1 2">PCM_1210</strain>
    </source>
</reference>
<dbReference type="Proteomes" id="UP000291600">
    <property type="component" value="Unassembled WGS sequence"/>
</dbReference>
<dbReference type="RefSeq" id="WP_130970267.1">
    <property type="nucleotide sequence ID" value="NZ_SITJ01000042.1"/>
</dbReference>
<accession>A0ABD7QBI0</accession>
<dbReference type="InterPro" id="IPR011990">
    <property type="entry name" value="TPR-like_helical_dom_sf"/>
</dbReference>
<evidence type="ECO:0000313" key="1">
    <source>
        <dbReference type="EMBL" id="TBL70811.1"/>
    </source>
</evidence>
<name>A0ABD7QBI0_HAFAL</name>
<dbReference type="Pfam" id="PF07024">
    <property type="entry name" value="ImpE"/>
    <property type="match status" value="1"/>
</dbReference>
<dbReference type="PIRSF" id="PIRSF029288">
    <property type="entry name" value="SciE_ImpE"/>
    <property type="match status" value="1"/>
</dbReference>
<organism evidence="1 2">
    <name type="scientific">Hafnia alvei</name>
    <dbReference type="NCBI Taxonomy" id="569"/>
    <lineage>
        <taxon>Bacteria</taxon>
        <taxon>Pseudomonadati</taxon>
        <taxon>Pseudomonadota</taxon>
        <taxon>Gammaproteobacteria</taxon>
        <taxon>Enterobacterales</taxon>
        <taxon>Hafniaceae</taxon>
        <taxon>Hafnia</taxon>
    </lineage>
</organism>
<dbReference type="SUPFAM" id="SSF144059">
    <property type="entry name" value="ImpE-like"/>
    <property type="match status" value="1"/>
</dbReference>
<sequence>MQDFTTLTQALKISSLNDILEQVMSQVKTHPQDLNEREILFKLYCIEGSWEKALLQLQTLSLMGDKRSKQTELYKNLVFSEIQRQQVLTGDRQASTLQGDMPTWMNKLHKANVEHYEGLIDQAALSRYEAFDLALETAGKSDELGAFSWIADSDCRLGPVFEFICAGGYRWLPYSSIKKLNVPKPENILDLLWLPATIEVGEETYYGYTPVRYPLFGTVTQEVKLGLTTEWQQLSDAFSIGLGRKVLVTDQTEQSIMEVGDIVFE</sequence>